<dbReference type="RefSeq" id="XP_003140956.1">
    <property type="nucleotide sequence ID" value="XM_003140908.1"/>
</dbReference>
<gene>
    <name evidence="1" type="ORF">LOAG_05371</name>
</gene>
<dbReference type="CTD" id="9942777"/>
<organism evidence="1">
    <name type="scientific">Loa loa</name>
    <name type="common">Eye worm</name>
    <name type="synonym">Filaria loa</name>
    <dbReference type="NCBI Taxonomy" id="7209"/>
    <lineage>
        <taxon>Eukaryota</taxon>
        <taxon>Metazoa</taxon>
        <taxon>Ecdysozoa</taxon>
        <taxon>Nematoda</taxon>
        <taxon>Chromadorea</taxon>
        <taxon>Rhabditida</taxon>
        <taxon>Spirurina</taxon>
        <taxon>Spiruromorpha</taxon>
        <taxon>Filarioidea</taxon>
        <taxon>Onchocercidae</taxon>
        <taxon>Loa</taxon>
    </lineage>
</organism>
<dbReference type="KEGG" id="loa:LOAG_05371"/>
<accession>A0A1S0U078</accession>
<name>A0A1S0U078_LOALO</name>
<dbReference type="EMBL" id="JH712194">
    <property type="protein sequence ID" value="EFO23116.1"/>
    <property type="molecule type" value="Genomic_DNA"/>
</dbReference>
<reference evidence="1" key="1">
    <citation type="submission" date="2012-04" db="EMBL/GenBank/DDBJ databases">
        <title>The Genome Sequence of Loa loa.</title>
        <authorList>
            <consortium name="The Broad Institute Genome Sequencing Platform"/>
            <consortium name="Broad Institute Genome Sequencing Center for Infectious Disease"/>
            <person name="Nutman T.B."/>
            <person name="Fink D.L."/>
            <person name="Russ C."/>
            <person name="Young S."/>
            <person name="Zeng Q."/>
            <person name="Gargeya S."/>
            <person name="Alvarado L."/>
            <person name="Berlin A."/>
            <person name="Chapman S.B."/>
            <person name="Chen Z."/>
            <person name="Freedman E."/>
            <person name="Gellesch M."/>
            <person name="Goldberg J."/>
            <person name="Griggs A."/>
            <person name="Gujja S."/>
            <person name="Heilman E.R."/>
            <person name="Heiman D."/>
            <person name="Howarth C."/>
            <person name="Mehta T."/>
            <person name="Neiman D."/>
            <person name="Pearson M."/>
            <person name="Roberts A."/>
            <person name="Saif S."/>
            <person name="Shea T."/>
            <person name="Shenoy N."/>
            <person name="Sisk P."/>
            <person name="Stolte C."/>
            <person name="Sykes S."/>
            <person name="White J."/>
            <person name="Yandava C."/>
            <person name="Haas B."/>
            <person name="Henn M.R."/>
            <person name="Nusbaum C."/>
            <person name="Birren B."/>
        </authorList>
    </citation>
    <scope>NUCLEOTIDE SEQUENCE [LARGE SCALE GENOMIC DNA]</scope>
</reference>
<dbReference type="InParanoid" id="A0A1S0U078"/>
<dbReference type="GeneID" id="9942777"/>
<protein>
    <submittedName>
        <fullName evidence="1">Uncharacterized protein</fullName>
    </submittedName>
</protein>
<sequence length="135" mass="15461">MIKKFCMLAKGTVCFMYYAFCIKSNHFLVKHRATREKLEYVRKLPTGCYLQQLYLVTTDLGECDTSSEVGIVHLDRICICSLVNTSLRLCMIGSVKVVKEEDSYFVDLQKDQISQISDIARPTTWNDSTRSNGDQ</sequence>
<proteinExistence type="predicted"/>
<evidence type="ECO:0000313" key="1">
    <source>
        <dbReference type="EMBL" id="EFO23116.1"/>
    </source>
</evidence>
<dbReference type="AlphaFoldDB" id="A0A1S0U078"/>